<accession>A0A7R8ZNF4</accession>
<dbReference type="OrthoDB" id="6504688at2759"/>
<dbReference type="PANTHER" id="PTHR16007:SF15">
    <property type="entry name" value="TRANSMEMBRANE PROTEIN 45B"/>
    <property type="match status" value="1"/>
</dbReference>
<name>A0A7R8ZNF4_9CRUS</name>
<reference evidence="1" key="1">
    <citation type="submission" date="2020-11" db="EMBL/GenBank/DDBJ databases">
        <authorList>
            <person name="Tran Van P."/>
        </authorList>
    </citation>
    <scope>NUCLEOTIDE SEQUENCE</scope>
</reference>
<dbReference type="InterPro" id="IPR042127">
    <property type="entry name" value="TMEM45"/>
</dbReference>
<dbReference type="EMBL" id="OB663201">
    <property type="protein sequence ID" value="CAD7231115.1"/>
    <property type="molecule type" value="Genomic_DNA"/>
</dbReference>
<gene>
    <name evidence="1" type="ORF">CTOB1V02_LOCUS8969</name>
</gene>
<protein>
    <submittedName>
        <fullName evidence="1">Uncharacterized protein</fullName>
    </submittedName>
</protein>
<dbReference type="PANTHER" id="PTHR16007">
    <property type="entry name" value="EPIDIDYMAL MEMBRANE PROTEIN E9-RELATED"/>
    <property type="match status" value="1"/>
</dbReference>
<proteinExistence type="predicted"/>
<organism evidence="1">
    <name type="scientific">Cyprideis torosa</name>
    <dbReference type="NCBI Taxonomy" id="163714"/>
    <lineage>
        <taxon>Eukaryota</taxon>
        <taxon>Metazoa</taxon>
        <taxon>Ecdysozoa</taxon>
        <taxon>Arthropoda</taxon>
        <taxon>Crustacea</taxon>
        <taxon>Oligostraca</taxon>
        <taxon>Ostracoda</taxon>
        <taxon>Podocopa</taxon>
        <taxon>Podocopida</taxon>
        <taxon>Cytherocopina</taxon>
        <taxon>Cytheroidea</taxon>
        <taxon>Cytherideidae</taxon>
        <taxon>Cyprideis</taxon>
    </lineage>
</organism>
<dbReference type="AlphaFoldDB" id="A0A7R8ZNF4"/>
<evidence type="ECO:0000313" key="1">
    <source>
        <dbReference type="EMBL" id="CAD7231115.1"/>
    </source>
</evidence>
<sequence>MVSPLKIEGRCRLILGDSQTRFIAPHLLDPSKTALISTSVAFYTTWLPSGAEHGATGIAFILQAPLLLAHSYDKNLTGITIHVTTAICWFAGGLCSFYEMNNRNNIMATLGRCYFLALGSFWFFHAGGVLMHVHPFDMNHMNLSAALQIYYLSIYFVVDALALMLLFLGICARIYKTTKNEHPNKFYVSNFSSEVSQISKKELNLLMNEEVPTAALEITHGRPERTSCTGCLARPGSPLVAGEKSRACQQAGQSSSFRSMASCSELPFFRKKYPKIHFEVLLGTPLLALDFLEQNGSWREGANDTKSAHRLTETMFTPVPLVDACVYQGSDYTAT</sequence>